<gene>
    <name evidence="2" type="ORF">POL67_07005</name>
</gene>
<feature type="compositionally biased region" description="Basic and acidic residues" evidence="1">
    <location>
        <begin position="41"/>
        <end position="58"/>
    </location>
</feature>
<reference evidence="2 3" key="1">
    <citation type="submission" date="2022-11" db="EMBL/GenBank/DDBJ databases">
        <title>Minimal conservation of predation-associated metabolite biosynthetic gene clusters underscores biosynthetic potential of Myxococcota including descriptions for ten novel species: Archangium lansinium sp. nov., Myxococcus landrumus sp. nov., Nannocystis bai.</title>
        <authorList>
            <person name="Ahearne A."/>
            <person name="Stevens C."/>
            <person name="Dowd S."/>
        </authorList>
    </citation>
    <scope>NUCLEOTIDE SEQUENCE [LARGE SCALE GENOMIC DNA]</scope>
    <source>
        <strain evidence="2 3">RJM3</strain>
    </source>
</reference>
<keyword evidence="3" id="KW-1185">Reference proteome</keyword>
<evidence type="ECO:0000313" key="3">
    <source>
        <dbReference type="Proteomes" id="UP001221411"/>
    </source>
</evidence>
<dbReference type="EMBL" id="JAQNDO010000001">
    <property type="protein sequence ID" value="MDC0741089.1"/>
    <property type="molecule type" value="Genomic_DNA"/>
</dbReference>
<evidence type="ECO:0000256" key="1">
    <source>
        <dbReference type="SAM" id="MobiDB-lite"/>
    </source>
</evidence>
<organism evidence="2 3">
    <name type="scientific">Polyangium mundeleinium</name>
    <dbReference type="NCBI Taxonomy" id="2995306"/>
    <lineage>
        <taxon>Bacteria</taxon>
        <taxon>Pseudomonadati</taxon>
        <taxon>Myxococcota</taxon>
        <taxon>Polyangia</taxon>
        <taxon>Polyangiales</taxon>
        <taxon>Polyangiaceae</taxon>
        <taxon>Polyangium</taxon>
    </lineage>
</organism>
<accession>A0ABT5EIA2</accession>
<comment type="caution">
    <text evidence="2">The sequence shown here is derived from an EMBL/GenBank/DDBJ whole genome shotgun (WGS) entry which is preliminary data.</text>
</comment>
<protein>
    <submittedName>
        <fullName evidence="2">Uncharacterized protein</fullName>
    </submittedName>
</protein>
<dbReference type="RefSeq" id="WP_271916304.1">
    <property type="nucleotide sequence ID" value="NZ_JAQNDO010000001.1"/>
</dbReference>
<sequence length="81" mass="8982">MAQNWNPRDQNERTAQPEKPSGCTPADEPEHGRPPIAWEEGEPRVLEPKTVADERVDEASEESFPASDPPAWTSRKSAGTK</sequence>
<name>A0ABT5EIA2_9BACT</name>
<proteinExistence type="predicted"/>
<evidence type="ECO:0000313" key="2">
    <source>
        <dbReference type="EMBL" id="MDC0741089.1"/>
    </source>
</evidence>
<feature type="region of interest" description="Disordered" evidence="1">
    <location>
        <begin position="1"/>
        <end position="81"/>
    </location>
</feature>
<dbReference type="Proteomes" id="UP001221411">
    <property type="component" value="Unassembled WGS sequence"/>
</dbReference>